<gene>
    <name evidence="2" type="ORF">J2Z70_004043</name>
</gene>
<sequence>MALEFKVNEQLLPEQMAEVFRLSGLKRPHNDLDRMEKMVDQADIIISCWDGERVVGLARAITDYCYCCYLSDLAVIKEYQKQNIGKDLVQLLQETLGDQVSIVLLSSEEALSFYPQIGFEAATNAFRIARKH</sequence>
<dbReference type="CDD" id="cd04301">
    <property type="entry name" value="NAT_SF"/>
    <property type="match status" value="1"/>
</dbReference>
<evidence type="ECO:0000313" key="2">
    <source>
        <dbReference type="EMBL" id="MBP2113882.1"/>
    </source>
</evidence>
<dbReference type="InterPro" id="IPR000182">
    <property type="entry name" value="GNAT_dom"/>
</dbReference>
<protein>
    <submittedName>
        <fullName evidence="2">N-acetyltransferase YhbS</fullName>
    </submittedName>
</protein>
<keyword evidence="3" id="KW-1185">Reference proteome</keyword>
<accession>A0ABS4NUY6</accession>
<dbReference type="Gene3D" id="3.40.630.30">
    <property type="match status" value="1"/>
</dbReference>
<dbReference type="RefSeq" id="WP_209876119.1">
    <property type="nucleotide sequence ID" value="NZ_JAGGLV010000014.1"/>
</dbReference>
<dbReference type="PANTHER" id="PTHR43233">
    <property type="entry name" value="FAMILY N-ACETYLTRANSFERASE, PUTATIVE (AFU_ORTHOLOGUE AFUA_6G03350)-RELATED"/>
    <property type="match status" value="1"/>
</dbReference>
<dbReference type="Pfam" id="PF13673">
    <property type="entry name" value="Acetyltransf_10"/>
    <property type="match status" value="1"/>
</dbReference>
<dbReference type="InterPro" id="IPR016181">
    <property type="entry name" value="Acyl_CoA_acyltransferase"/>
</dbReference>
<comment type="caution">
    <text evidence="2">The sequence shown here is derived from an EMBL/GenBank/DDBJ whole genome shotgun (WGS) entry which is preliminary data.</text>
</comment>
<proteinExistence type="predicted"/>
<evidence type="ECO:0000313" key="3">
    <source>
        <dbReference type="Proteomes" id="UP000773462"/>
    </source>
</evidence>
<evidence type="ECO:0000259" key="1">
    <source>
        <dbReference type="PROSITE" id="PS51186"/>
    </source>
</evidence>
<dbReference type="PROSITE" id="PS51186">
    <property type="entry name" value="GNAT"/>
    <property type="match status" value="1"/>
</dbReference>
<dbReference type="EMBL" id="JAGGLV010000014">
    <property type="protein sequence ID" value="MBP2113882.1"/>
    <property type="molecule type" value="Genomic_DNA"/>
</dbReference>
<dbReference type="InterPro" id="IPR053144">
    <property type="entry name" value="Acetyltransferase_Butenolide"/>
</dbReference>
<organism evidence="2 3">
    <name type="scientific">Paenibacillus silagei</name>
    <dbReference type="NCBI Taxonomy" id="1670801"/>
    <lineage>
        <taxon>Bacteria</taxon>
        <taxon>Bacillati</taxon>
        <taxon>Bacillota</taxon>
        <taxon>Bacilli</taxon>
        <taxon>Bacillales</taxon>
        <taxon>Paenibacillaceae</taxon>
        <taxon>Paenibacillus</taxon>
    </lineage>
</organism>
<reference evidence="2 3" key="1">
    <citation type="submission" date="2021-03" db="EMBL/GenBank/DDBJ databases">
        <title>Genomic Encyclopedia of Type Strains, Phase IV (KMG-IV): sequencing the most valuable type-strain genomes for metagenomic binning, comparative biology and taxonomic classification.</title>
        <authorList>
            <person name="Goeker M."/>
        </authorList>
    </citation>
    <scope>NUCLEOTIDE SEQUENCE [LARGE SCALE GENOMIC DNA]</scope>
    <source>
        <strain evidence="2 3">DSM 101953</strain>
    </source>
</reference>
<feature type="domain" description="N-acetyltransferase" evidence="1">
    <location>
        <begin position="1"/>
        <end position="132"/>
    </location>
</feature>
<dbReference type="Proteomes" id="UP000773462">
    <property type="component" value="Unassembled WGS sequence"/>
</dbReference>
<name>A0ABS4NUY6_9BACL</name>
<dbReference type="PANTHER" id="PTHR43233:SF1">
    <property type="entry name" value="FAMILY N-ACETYLTRANSFERASE, PUTATIVE (AFU_ORTHOLOGUE AFUA_6G03350)-RELATED"/>
    <property type="match status" value="1"/>
</dbReference>
<dbReference type="SUPFAM" id="SSF55729">
    <property type="entry name" value="Acyl-CoA N-acyltransferases (Nat)"/>
    <property type="match status" value="1"/>
</dbReference>